<evidence type="ECO:0000256" key="7">
    <source>
        <dbReference type="ARBA" id="ARBA00023136"/>
    </source>
</evidence>
<feature type="transmembrane region" description="Helical" evidence="9">
    <location>
        <begin position="59"/>
        <end position="79"/>
    </location>
</feature>
<evidence type="ECO:0000313" key="12">
    <source>
        <dbReference type="Proteomes" id="UP000037046"/>
    </source>
</evidence>
<feature type="transmembrane region" description="Helical" evidence="9">
    <location>
        <begin position="12"/>
        <end position="33"/>
    </location>
</feature>
<dbReference type="OrthoDB" id="9797534at2"/>
<dbReference type="STRING" id="74031.SAMN04488077_11291"/>
<sequence length="187" mass="19861">MIRRLLDRLYDAGFVLAALALVAIAVLVLVQVMGRVIDKAMLAIGQEPVGIAITSLSEFGGFLFVGAVFLALAGTLRAAGHVRVTMLTQSVPPGLRRALAGLVLVLALGLGSFALYSTGVQAWDSWTFNAVSFGMAKFPLWIPQGVMVLGLVIFWIALLDEALAVLRGQTPAFLRAEAEKQGKTDGH</sequence>
<dbReference type="PANTHER" id="PTHR35011:SF10">
    <property type="entry name" value="TRAP TRANSPORTER SMALL PERMEASE PROTEIN"/>
    <property type="match status" value="1"/>
</dbReference>
<comment type="similarity">
    <text evidence="8 9">Belongs to the TRAP transporter small permease family.</text>
</comment>
<dbReference type="AlphaFoldDB" id="A0A0L6CX23"/>
<reference evidence="12" key="1">
    <citation type="submission" date="2015-07" db="EMBL/GenBank/DDBJ databases">
        <title>Draft Genome Sequence of Roseovarius tolerans EL-164, a producer of N-Acylated Alanine Methyl Esters (NAMEs).</title>
        <authorList>
            <person name="Voget S."/>
            <person name="Bruns H."/>
            <person name="Wagner-Doebler I."/>
            <person name="Schulz S."/>
            <person name="Daniel R."/>
        </authorList>
    </citation>
    <scope>NUCLEOTIDE SEQUENCE [LARGE SCALE GENOMIC DNA]</scope>
    <source>
        <strain evidence="12">EL-164</strain>
    </source>
</reference>
<dbReference type="InterPro" id="IPR007387">
    <property type="entry name" value="TRAP_DctQ"/>
</dbReference>
<keyword evidence="7 9" id="KW-0472">Membrane</keyword>
<protein>
    <recommendedName>
        <fullName evidence="9">TRAP transporter small permease protein</fullName>
    </recommendedName>
</protein>
<evidence type="ECO:0000256" key="1">
    <source>
        <dbReference type="ARBA" id="ARBA00004429"/>
    </source>
</evidence>
<dbReference type="EMBL" id="LGVV01000014">
    <property type="protein sequence ID" value="KNX42013.1"/>
    <property type="molecule type" value="Genomic_DNA"/>
</dbReference>
<organism evidence="11 12">
    <name type="scientific">Roseovarius tolerans</name>
    <dbReference type="NCBI Taxonomy" id="74031"/>
    <lineage>
        <taxon>Bacteria</taxon>
        <taxon>Pseudomonadati</taxon>
        <taxon>Pseudomonadota</taxon>
        <taxon>Alphaproteobacteria</taxon>
        <taxon>Rhodobacterales</taxon>
        <taxon>Roseobacteraceae</taxon>
        <taxon>Roseovarius</taxon>
    </lineage>
</organism>
<comment type="caution">
    <text evidence="11">The sequence shown here is derived from an EMBL/GenBank/DDBJ whole genome shotgun (WGS) entry which is preliminary data.</text>
</comment>
<gene>
    <name evidence="11" type="ORF">ROTO_14810</name>
</gene>
<evidence type="ECO:0000256" key="9">
    <source>
        <dbReference type="RuleBase" id="RU369079"/>
    </source>
</evidence>
<dbReference type="Pfam" id="PF04290">
    <property type="entry name" value="DctQ"/>
    <property type="match status" value="1"/>
</dbReference>
<keyword evidence="2 9" id="KW-0813">Transport</keyword>
<dbReference type="GO" id="GO:0005886">
    <property type="term" value="C:plasma membrane"/>
    <property type="evidence" value="ECO:0007669"/>
    <property type="project" value="UniProtKB-SubCell"/>
</dbReference>
<accession>A0A0L6CX23</accession>
<feature type="transmembrane region" description="Helical" evidence="9">
    <location>
        <begin position="99"/>
        <end position="118"/>
    </location>
</feature>
<name>A0A0L6CX23_9RHOB</name>
<evidence type="ECO:0000256" key="3">
    <source>
        <dbReference type="ARBA" id="ARBA00022475"/>
    </source>
</evidence>
<keyword evidence="4 9" id="KW-0997">Cell inner membrane</keyword>
<dbReference type="PATRIC" id="fig|74031.6.peg.1513"/>
<comment type="subcellular location">
    <subcellularLocation>
        <location evidence="1 9">Cell inner membrane</location>
        <topology evidence="1 9">Multi-pass membrane protein</topology>
    </subcellularLocation>
</comment>
<keyword evidence="6 9" id="KW-1133">Transmembrane helix</keyword>
<feature type="transmembrane region" description="Helical" evidence="9">
    <location>
        <begin position="138"/>
        <end position="159"/>
    </location>
</feature>
<feature type="domain" description="Tripartite ATP-independent periplasmic transporters DctQ component" evidence="10">
    <location>
        <begin position="24"/>
        <end position="167"/>
    </location>
</feature>
<keyword evidence="5 9" id="KW-0812">Transmembrane</keyword>
<dbReference type="PANTHER" id="PTHR35011">
    <property type="entry name" value="2,3-DIKETO-L-GULONATE TRAP TRANSPORTER SMALL PERMEASE PROTEIN YIAM"/>
    <property type="match status" value="1"/>
</dbReference>
<evidence type="ECO:0000313" key="11">
    <source>
        <dbReference type="EMBL" id="KNX42013.1"/>
    </source>
</evidence>
<evidence type="ECO:0000256" key="4">
    <source>
        <dbReference type="ARBA" id="ARBA00022519"/>
    </source>
</evidence>
<comment type="subunit">
    <text evidence="9">The complex comprises the extracytoplasmic solute receptor protein and the two transmembrane proteins.</text>
</comment>
<dbReference type="GO" id="GO:0015740">
    <property type="term" value="P:C4-dicarboxylate transport"/>
    <property type="evidence" value="ECO:0007669"/>
    <property type="project" value="TreeGrafter"/>
</dbReference>
<evidence type="ECO:0000259" key="10">
    <source>
        <dbReference type="Pfam" id="PF04290"/>
    </source>
</evidence>
<evidence type="ECO:0000256" key="5">
    <source>
        <dbReference type="ARBA" id="ARBA00022692"/>
    </source>
</evidence>
<dbReference type="Proteomes" id="UP000037046">
    <property type="component" value="Unassembled WGS sequence"/>
</dbReference>
<evidence type="ECO:0000256" key="2">
    <source>
        <dbReference type="ARBA" id="ARBA00022448"/>
    </source>
</evidence>
<keyword evidence="3" id="KW-1003">Cell membrane</keyword>
<dbReference type="RefSeq" id="WP_050662384.1">
    <property type="nucleotide sequence ID" value="NZ_CP118494.1"/>
</dbReference>
<dbReference type="InterPro" id="IPR055348">
    <property type="entry name" value="DctQ"/>
</dbReference>
<proteinExistence type="inferred from homology"/>
<comment type="function">
    <text evidence="9">Part of the tripartite ATP-independent periplasmic (TRAP) transport system.</text>
</comment>
<dbReference type="GO" id="GO:0022857">
    <property type="term" value="F:transmembrane transporter activity"/>
    <property type="evidence" value="ECO:0007669"/>
    <property type="project" value="UniProtKB-UniRule"/>
</dbReference>
<keyword evidence="12" id="KW-1185">Reference proteome</keyword>
<evidence type="ECO:0000256" key="6">
    <source>
        <dbReference type="ARBA" id="ARBA00022989"/>
    </source>
</evidence>
<evidence type="ECO:0000256" key="8">
    <source>
        <dbReference type="ARBA" id="ARBA00038436"/>
    </source>
</evidence>